<evidence type="ECO:0000256" key="4">
    <source>
        <dbReference type="ARBA" id="ARBA00022729"/>
    </source>
</evidence>
<dbReference type="GO" id="GO:0009277">
    <property type="term" value="C:fungal-type cell wall"/>
    <property type="evidence" value="ECO:0007669"/>
    <property type="project" value="TreeGrafter"/>
</dbReference>
<dbReference type="Gene3D" id="3.80.20.20">
    <property type="entry name" value="Receptor L-domain"/>
    <property type="match status" value="1"/>
</dbReference>
<dbReference type="Pfam" id="PF12454">
    <property type="entry name" value="Ecm33"/>
    <property type="match status" value="1"/>
</dbReference>
<proteinExistence type="predicted"/>
<evidence type="ECO:0000256" key="2">
    <source>
        <dbReference type="ARBA" id="ARBA00022512"/>
    </source>
</evidence>
<dbReference type="GO" id="GO:0031505">
    <property type="term" value="P:fungal-type cell wall organization"/>
    <property type="evidence" value="ECO:0007669"/>
    <property type="project" value="TreeGrafter"/>
</dbReference>
<feature type="region of interest" description="Disordered" evidence="6">
    <location>
        <begin position="351"/>
        <end position="370"/>
    </location>
</feature>
<protein>
    <submittedName>
        <fullName evidence="8">Protein ecm33</fullName>
    </submittedName>
</protein>
<accession>A0A0N1HF95</accession>
<dbReference type="GO" id="GO:0009986">
    <property type="term" value="C:cell surface"/>
    <property type="evidence" value="ECO:0007669"/>
    <property type="project" value="TreeGrafter"/>
</dbReference>
<dbReference type="EMBL" id="LFJN01000004">
    <property type="protein sequence ID" value="KPI43804.1"/>
    <property type="molecule type" value="Genomic_DNA"/>
</dbReference>
<dbReference type="RefSeq" id="XP_018003767.1">
    <property type="nucleotide sequence ID" value="XM_018146484.1"/>
</dbReference>
<keyword evidence="2" id="KW-0134">Cell wall</keyword>
<dbReference type="GeneID" id="28738364"/>
<name>A0A0N1HF95_9EURO</name>
<reference evidence="8 9" key="1">
    <citation type="submission" date="2015-06" db="EMBL/GenBank/DDBJ databases">
        <title>Draft genome of the ant-associated black yeast Phialophora attae CBS 131958.</title>
        <authorList>
            <person name="Moreno L.F."/>
            <person name="Stielow B.J."/>
            <person name="de Hoog S."/>
            <person name="Vicente V.A."/>
            <person name="Weiss V.A."/>
            <person name="de Vries M."/>
            <person name="Cruz L.M."/>
            <person name="Souza E.M."/>
        </authorList>
    </citation>
    <scope>NUCLEOTIDE SEQUENCE [LARGE SCALE GENOMIC DNA]</scope>
    <source>
        <strain evidence="8 9">CBS 131958</strain>
    </source>
</reference>
<dbReference type="AlphaFoldDB" id="A0A0N1HF95"/>
<dbReference type="OrthoDB" id="536881at2759"/>
<dbReference type="InterPro" id="IPR036941">
    <property type="entry name" value="Rcpt_L-dom_sf"/>
</dbReference>
<dbReference type="PANTHER" id="PTHR31018">
    <property type="entry name" value="SPORULATION-SPECIFIC PROTEIN-RELATED"/>
    <property type="match status" value="1"/>
</dbReference>
<dbReference type="GO" id="GO:0005886">
    <property type="term" value="C:plasma membrane"/>
    <property type="evidence" value="ECO:0007669"/>
    <property type="project" value="TreeGrafter"/>
</dbReference>
<evidence type="ECO:0000256" key="3">
    <source>
        <dbReference type="ARBA" id="ARBA00022525"/>
    </source>
</evidence>
<feature type="compositionally biased region" description="Low complexity" evidence="6">
    <location>
        <begin position="354"/>
        <end position="369"/>
    </location>
</feature>
<comment type="caution">
    <text evidence="8">The sequence shown here is derived from an EMBL/GenBank/DDBJ whole genome shotgun (WGS) entry which is preliminary data.</text>
</comment>
<keyword evidence="9" id="KW-1185">Reference proteome</keyword>
<keyword evidence="5" id="KW-0325">Glycoprotein</keyword>
<evidence type="ECO:0000256" key="5">
    <source>
        <dbReference type="ARBA" id="ARBA00023180"/>
    </source>
</evidence>
<dbReference type="Proteomes" id="UP000038010">
    <property type="component" value="Unassembled WGS sequence"/>
</dbReference>
<keyword evidence="3" id="KW-0964">Secreted</keyword>
<evidence type="ECO:0000313" key="9">
    <source>
        <dbReference type="Proteomes" id="UP000038010"/>
    </source>
</evidence>
<organism evidence="8 9">
    <name type="scientific">Cyphellophora attinorum</name>
    <dbReference type="NCBI Taxonomy" id="1664694"/>
    <lineage>
        <taxon>Eukaryota</taxon>
        <taxon>Fungi</taxon>
        <taxon>Dikarya</taxon>
        <taxon>Ascomycota</taxon>
        <taxon>Pezizomycotina</taxon>
        <taxon>Eurotiomycetes</taxon>
        <taxon>Chaetothyriomycetidae</taxon>
        <taxon>Chaetothyriales</taxon>
        <taxon>Cyphellophoraceae</taxon>
        <taxon>Cyphellophora</taxon>
    </lineage>
</organism>
<dbReference type="InterPro" id="IPR051648">
    <property type="entry name" value="CWI-Assembly_Regulator"/>
</dbReference>
<gene>
    <name evidence="8" type="ORF">AB675_6209</name>
</gene>
<dbReference type="PANTHER" id="PTHR31018:SF3">
    <property type="entry name" value="RECEPTOR PROTEIN-TYROSINE KINASE"/>
    <property type="match status" value="1"/>
</dbReference>
<evidence type="ECO:0000256" key="7">
    <source>
        <dbReference type="SAM" id="SignalP"/>
    </source>
</evidence>
<evidence type="ECO:0000256" key="6">
    <source>
        <dbReference type="SAM" id="MobiDB-lite"/>
    </source>
</evidence>
<evidence type="ECO:0000256" key="1">
    <source>
        <dbReference type="ARBA" id="ARBA00004191"/>
    </source>
</evidence>
<sequence>MAFQKFIIPTLAFAGAVVAQCDGPSITIASSTDAEQISNCRTYDGDVIIDESASGTLQINGVQQITGSLTCLNATQLTSISADQLGSIGGTFDLERLTILSGLSMGSLQAVNGIKFISLPALQSLNFGSGVRRANNVEISDTALTSLSGIELEAVTTMNINNNRYLTEVDVNNLGNVTRALTFAANSAQLKISLPNLESAANLTFINVSDVSMPSLSKVGGAFGTYFATFETFSAPNLTSTGSDLAFVSCGMLTNLSFPQLTTIGGGFLIANNSQLETIDQFPQLKTVAGALNFAGVFDKVTFPKLADVRGGADIESSTQDQTLCDDFKKAADSGIIKGDTSCKVNEANAQTNGSTTSSGGGSSSSSSSAADASLFDPSAPLTGLSALIAAILFI</sequence>
<feature type="signal peptide" evidence="7">
    <location>
        <begin position="1"/>
        <end position="19"/>
    </location>
</feature>
<dbReference type="VEuPathDB" id="FungiDB:AB675_6209"/>
<evidence type="ECO:0000313" key="8">
    <source>
        <dbReference type="EMBL" id="KPI43804.1"/>
    </source>
</evidence>
<dbReference type="SUPFAM" id="SSF52058">
    <property type="entry name" value="L domain-like"/>
    <property type="match status" value="2"/>
</dbReference>
<comment type="subcellular location">
    <subcellularLocation>
        <location evidence="1">Secreted</location>
        <location evidence="1">Cell wall</location>
    </subcellularLocation>
</comment>
<dbReference type="STRING" id="1664694.A0A0N1HF95"/>
<feature type="chain" id="PRO_5005873233" evidence="7">
    <location>
        <begin position="20"/>
        <end position="395"/>
    </location>
</feature>
<keyword evidence="4 7" id="KW-0732">Signal</keyword>